<evidence type="ECO:0000313" key="1">
    <source>
        <dbReference type="EMBL" id="CBI06030.1"/>
    </source>
</evidence>
<dbReference type="EMBL" id="CABP01000154">
    <property type="protein sequence ID" value="CBI06030.1"/>
    <property type="molecule type" value="Genomic_DNA"/>
</dbReference>
<organism evidence="1">
    <name type="scientific">mine drainage metagenome</name>
    <dbReference type="NCBI Taxonomy" id="410659"/>
    <lineage>
        <taxon>unclassified sequences</taxon>
        <taxon>metagenomes</taxon>
        <taxon>ecological metagenomes</taxon>
    </lineage>
</organism>
<accession>E6QFN5</accession>
<gene>
    <name evidence="1" type="ORF">CARN5_0464</name>
</gene>
<comment type="caution">
    <text evidence="1">The sequence shown here is derived from an EMBL/GenBank/DDBJ whole genome shotgun (WGS) entry which is preliminary data.</text>
</comment>
<reference evidence="1" key="1">
    <citation type="submission" date="2009-10" db="EMBL/GenBank/DDBJ databases">
        <title>Diversity of trophic interactions inside an arsenic-rich microbial ecosystem.</title>
        <authorList>
            <person name="Bertin P.N."/>
            <person name="Heinrich-Salmeron A."/>
            <person name="Pelletier E."/>
            <person name="Goulhen-Chollet F."/>
            <person name="Arsene-Ploetze F."/>
            <person name="Gallien S."/>
            <person name="Calteau A."/>
            <person name="Vallenet D."/>
            <person name="Casiot C."/>
            <person name="Chane-Woon-Ming B."/>
            <person name="Giloteaux L."/>
            <person name="Barakat M."/>
            <person name="Bonnefoy V."/>
            <person name="Bruneel O."/>
            <person name="Chandler M."/>
            <person name="Cleiss J."/>
            <person name="Duran R."/>
            <person name="Elbaz-Poulichet F."/>
            <person name="Fonknechten N."/>
            <person name="Lauga B."/>
            <person name="Mornico D."/>
            <person name="Ortet P."/>
            <person name="Schaeffer C."/>
            <person name="Siguier P."/>
            <person name="Alexander Thil Smith A."/>
            <person name="Van Dorsselaer A."/>
            <person name="Weissenbach J."/>
            <person name="Medigue C."/>
            <person name="Le Paslier D."/>
        </authorList>
    </citation>
    <scope>NUCLEOTIDE SEQUENCE</scope>
</reference>
<protein>
    <submittedName>
        <fullName evidence="1">Uncharacterized protein</fullName>
    </submittedName>
</protein>
<proteinExistence type="predicted"/>
<dbReference type="AlphaFoldDB" id="E6QFN5"/>
<sequence>MELSIVITLRSGINPIMLLAIISKESTMVATKPATMPFSNVLHWVFIMLLLFAEDRAAAYSFLGEARWKSAEMNIHRHCGWTDPHNQPQPRYWPESCAERNCALRVGFISAPPVD</sequence>
<name>E6QFN5_9ZZZZ</name>